<keyword evidence="2" id="KW-0472">Membrane</keyword>
<dbReference type="EMBL" id="CP001684">
    <property type="protein sequence ID" value="ACV21086.1"/>
    <property type="molecule type" value="Genomic_DNA"/>
</dbReference>
<dbReference type="RefSeq" id="WP_012797197.1">
    <property type="nucleotide sequence ID" value="NC_013165.1"/>
</dbReference>
<proteinExistence type="predicted"/>
<evidence type="ECO:0000256" key="1">
    <source>
        <dbReference type="SAM" id="MobiDB-lite"/>
    </source>
</evidence>
<dbReference type="AlphaFoldDB" id="C7N0K8"/>
<feature type="domain" description="Streptococcal pilin isopeptide linkage" evidence="3">
    <location>
        <begin position="15"/>
        <end position="118"/>
    </location>
</feature>
<keyword evidence="2" id="KW-1133">Transmembrane helix</keyword>
<dbReference type="InterPro" id="IPR038174">
    <property type="entry name" value="Strep_pil_link_sf"/>
</dbReference>
<organism evidence="4 5">
    <name type="scientific">Slackia heliotrinireducens (strain ATCC 29202 / DSM 20476 / NCTC 11029 / RHS 1)</name>
    <name type="common">Peptococcus heliotrinreducens</name>
    <dbReference type="NCBI Taxonomy" id="471855"/>
    <lineage>
        <taxon>Bacteria</taxon>
        <taxon>Bacillati</taxon>
        <taxon>Actinomycetota</taxon>
        <taxon>Coriobacteriia</taxon>
        <taxon>Eggerthellales</taxon>
        <taxon>Eggerthellaceae</taxon>
        <taxon>Slackia</taxon>
    </lineage>
</organism>
<dbReference type="Proteomes" id="UP000002026">
    <property type="component" value="Chromosome"/>
</dbReference>
<keyword evidence="5" id="KW-1185">Reference proteome</keyword>
<evidence type="ECO:0000313" key="4">
    <source>
        <dbReference type="EMBL" id="ACV21086.1"/>
    </source>
</evidence>
<dbReference type="STRING" id="471855.Shel_00100"/>
<dbReference type="KEGG" id="shi:Shel_00100"/>
<dbReference type="Pfam" id="PF12892">
    <property type="entry name" value="FctA"/>
    <property type="match status" value="1"/>
</dbReference>
<name>C7N0K8_SLAHD</name>
<dbReference type="InterPro" id="IPR022464">
    <property type="entry name" value="Strep_pil_isopept_link"/>
</dbReference>
<feature type="region of interest" description="Disordered" evidence="1">
    <location>
        <begin position="116"/>
        <end position="144"/>
    </location>
</feature>
<evidence type="ECO:0000259" key="3">
    <source>
        <dbReference type="Pfam" id="PF12892"/>
    </source>
</evidence>
<accession>C7N0K8</accession>
<dbReference type="HOGENOM" id="CLU_1554250_0_0_11"/>
<protein>
    <submittedName>
        <fullName evidence="4">Putative cell wall binding protein</fullName>
    </submittedName>
</protein>
<sequence>MNPYQPLATSINLYGTKVLEGRDLKAGEFSFTLTDDKGNVRKTVTNAADGSIDFGMLLFEHEGTYTYTVAEVKGDDSTITYDESVKTFTVEVVDEGGQLVATASCEDGEKAVFTNKYTAPEPDPTPDPKPKPEPEKPVIPKTGDDTPITGLGILAVAAVAVIGVAARRKSQL</sequence>
<gene>
    <name evidence="4" type="ordered locus">Shel_00100</name>
</gene>
<dbReference type="InterPro" id="IPR010221">
    <property type="entry name" value="VCBS_dom"/>
</dbReference>
<dbReference type="NCBIfam" id="TIGR03786">
    <property type="entry name" value="strep_pil_rpt"/>
    <property type="match status" value="1"/>
</dbReference>
<reference evidence="4 5" key="1">
    <citation type="journal article" date="2009" name="Stand. Genomic Sci.">
        <title>Complete genome sequence of Slackia heliotrinireducens type strain (RHS 1).</title>
        <authorList>
            <person name="Pukall R."/>
            <person name="Lapidus A."/>
            <person name="Nolan M."/>
            <person name="Copeland A."/>
            <person name="Glavina Del Rio T."/>
            <person name="Lucas S."/>
            <person name="Chen F."/>
            <person name="Tice H."/>
            <person name="Cheng J.F."/>
            <person name="Chertkov O."/>
            <person name="Bruce D."/>
            <person name="Goodwin L."/>
            <person name="Kuske C."/>
            <person name="Brettin T."/>
            <person name="Detter J.C."/>
            <person name="Han C."/>
            <person name="Pitluck S."/>
            <person name="Pati A."/>
            <person name="Mavrommatis K."/>
            <person name="Ivanova N."/>
            <person name="Ovchinnikova G."/>
            <person name="Chen A."/>
            <person name="Palaniappan K."/>
            <person name="Schneider S."/>
            <person name="Rohde M."/>
            <person name="Chain P."/>
            <person name="D'haeseleer P."/>
            <person name="Goker M."/>
            <person name="Bristow J."/>
            <person name="Eisen J.A."/>
            <person name="Markowitz V."/>
            <person name="Kyrpides N.C."/>
            <person name="Klenk H.P."/>
            <person name="Hugenholtz P."/>
        </authorList>
    </citation>
    <scope>NUCLEOTIDE SEQUENCE [LARGE SCALE GENOMIC DNA]</scope>
    <source>
        <strain evidence="5">ATCC 29202 / DSM 20476 / NCTC 11029 / RHS 1</strain>
    </source>
</reference>
<feature type="transmembrane region" description="Helical" evidence="2">
    <location>
        <begin position="148"/>
        <end position="166"/>
    </location>
</feature>
<dbReference type="Gene3D" id="2.60.40.3050">
    <property type="match status" value="1"/>
</dbReference>
<dbReference type="NCBIfam" id="TIGR01965">
    <property type="entry name" value="VCBS_repeat"/>
    <property type="match status" value="1"/>
</dbReference>
<keyword evidence="2" id="KW-0812">Transmembrane</keyword>
<evidence type="ECO:0000256" key="2">
    <source>
        <dbReference type="SAM" id="Phobius"/>
    </source>
</evidence>
<dbReference type="eggNOG" id="COG4932">
    <property type="taxonomic scope" value="Bacteria"/>
</dbReference>
<feature type="compositionally biased region" description="Basic and acidic residues" evidence="1">
    <location>
        <begin position="126"/>
        <end position="144"/>
    </location>
</feature>
<evidence type="ECO:0000313" key="5">
    <source>
        <dbReference type="Proteomes" id="UP000002026"/>
    </source>
</evidence>